<dbReference type="KEGG" id="ras:RAS_11830"/>
<keyword evidence="3" id="KW-1185">Reference proteome</keyword>
<feature type="domain" description="YhcG N-terminal" evidence="1">
    <location>
        <begin position="17"/>
        <end position="143"/>
    </location>
</feature>
<proteinExistence type="predicted"/>
<organism evidence="2 3">
    <name type="scientific">Rickettsia asiatica</name>
    <dbReference type="NCBI Taxonomy" id="238800"/>
    <lineage>
        <taxon>Bacteria</taxon>
        <taxon>Pseudomonadati</taxon>
        <taxon>Pseudomonadota</taxon>
        <taxon>Alphaproteobacteria</taxon>
        <taxon>Rickettsiales</taxon>
        <taxon>Rickettsiaceae</taxon>
        <taxon>Rickettsieae</taxon>
        <taxon>Rickettsia</taxon>
        <taxon>spotted fever group</taxon>
    </lineage>
</organism>
<evidence type="ECO:0000313" key="3">
    <source>
        <dbReference type="Proteomes" id="UP000321183"/>
    </source>
</evidence>
<name>A0A510GB21_9RICK</name>
<sequence length="157" mass="18829">MNTHIITSEYLEFVEQLKIRVSESRYKAARSVNNELIKLYHHIGNEILKRQEKYGWGAKVIDNLSRDLHFAFPKMKGFSNRNLKYMRRFAEEYRDLEIVQQVAAQLPWFHIVLLLDKVKDRKHQIFYMKKTVEHGWSRSVLKLCKSNLSYIKGKDKQ</sequence>
<dbReference type="InterPro" id="IPR041527">
    <property type="entry name" value="YhcG_N"/>
</dbReference>
<dbReference type="PANTHER" id="PTHR30547:SF0">
    <property type="entry name" value="BLR8175 PROTEIN"/>
    <property type="match status" value="1"/>
</dbReference>
<evidence type="ECO:0000313" key="2">
    <source>
        <dbReference type="EMBL" id="BBJ32074.1"/>
    </source>
</evidence>
<evidence type="ECO:0000259" key="1">
    <source>
        <dbReference type="Pfam" id="PF17761"/>
    </source>
</evidence>
<dbReference type="EMBL" id="AP019563">
    <property type="protein sequence ID" value="BBJ32074.1"/>
    <property type="molecule type" value="Genomic_DNA"/>
</dbReference>
<protein>
    <recommendedName>
        <fullName evidence="1">YhcG N-terminal domain-containing protein</fullName>
    </recommendedName>
</protein>
<dbReference type="PANTHER" id="PTHR30547">
    <property type="entry name" value="UNCHARACTERIZED PROTEIN YHCG-RELATED"/>
    <property type="match status" value="1"/>
</dbReference>
<dbReference type="Pfam" id="PF17761">
    <property type="entry name" value="DUF1016_N"/>
    <property type="match status" value="1"/>
</dbReference>
<dbReference type="InterPro" id="IPR053148">
    <property type="entry name" value="PD-DEXK-like_domain"/>
</dbReference>
<gene>
    <name evidence="2" type="ORF">RAS_11830</name>
</gene>
<accession>A0A510GB21</accession>
<dbReference type="Proteomes" id="UP000321183">
    <property type="component" value="Chromosome"/>
</dbReference>
<reference evidence="2 3" key="1">
    <citation type="submission" date="2019-04" db="EMBL/GenBank/DDBJ databases">
        <title>Draft genome sequence of Rickettsia asiatica Maytaro1284.</title>
        <authorList>
            <person name="Thu M."/>
            <person name="Qiu Y."/>
            <person name="Nakao R."/>
        </authorList>
    </citation>
    <scope>NUCLEOTIDE SEQUENCE [LARGE SCALE GENOMIC DNA]</scope>
    <source>
        <strain evidence="2 3">Maytaro1284</strain>
    </source>
</reference>
<dbReference type="AlphaFoldDB" id="A0A510GB21"/>